<comment type="caution">
    <text evidence="2">The sequence shown here is derived from an EMBL/GenBank/DDBJ whole genome shotgun (WGS) entry which is preliminary data.</text>
</comment>
<evidence type="ECO:0000256" key="1">
    <source>
        <dbReference type="SAM" id="SignalP"/>
    </source>
</evidence>
<keyword evidence="3" id="KW-1185">Reference proteome</keyword>
<evidence type="ECO:0000313" key="2">
    <source>
        <dbReference type="EMBL" id="KAB1636065.1"/>
    </source>
</evidence>
<sequence>MARRERVGASLAIVAALSLSACAAEPRNTPPPAESTAPSSTMFVPDLDQFTPPPAGVIDDKTGQTTGPKAPAVWDDTSRAAAVAAAETAMTAYARPTVDANTWIEELTPLLTPKAAKDYNYLRNSTIPATQVTGPGVIVNDDSVYLAHVEVPTDAGTWTVMIVREYGDSPWLVERFAPPAGMH</sequence>
<name>A0A7J5AXF6_9MICO</name>
<evidence type="ECO:0008006" key="4">
    <source>
        <dbReference type="Google" id="ProtNLM"/>
    </source>
</evidence>
<dbReference type="PROSITE" id="PS51257">
    <property type="entry name" value="PROKAR_LIPOPROTEIN"/>
    <property type="match status" value="1"/>
</dbReference>
<dbReference type="AlphaFoldDB" id="A0A7J5AXF6"/>
<protein>
    <recommendedName>
        <fullName evidence="4">Lipoprotein</fullName>
    </recommendedName>
</protein>
<dbReference type="RefSeq" id="WP_151425036.1">
    <property type="nucleotide sequence ID" value="NZ_WBJX01000008.1"/>
</dbReference>
<feature type="chain" id="PRO_5029709396" description="Lipoprotein" evidence="1">
    <location>
        <begin position="24"/>
        <end position="183"/>
    </location>
</feature>
<organism evidence="2 3">
    <name type="scientific">Pseudoclavibacter terrae</name>
    <dbReference type="NCBI Taxonomy" id="1530195"/>
    <lineage>
        <taxon>Bacteria</taxon>
        <taxon>Bacillati</taxon>
        <taxon>Actinomycetota</taxon>
        <taxon>Actinomycetes</taxon>
        <taxon>Micrococcales</taxon>
        <taxon>Microbacteriaceae</taxon>
        <taxon>Pseudoclavibacter</taxon>
    </lineage>
</organism>
<dbReference type="EMBL" id="WBJX01000008">
    <property type="protein sequence ID" value="KAB1636065.1"/>
    <property type="molecule type" value="Genomic_DNA"/>
</dbReference>
<keyword evidence="1" id="KW-0732">Signal</keyword>
<proteinExistence type="predicted"/>
<evidence type="ECO:0000313" key="3">
    <source>
        <dbReference type="Proteomes" id="UP000490386"/>
    </source>
</evidence>
<feature type="signal peptide" evidence="1">
    <location>
        <begin position="1"/>
        <end position="23"/>
    </location>
</feature>
<dbReference type="Proteomes" id="UP000490386">
    <property type="component" value="Unassembled WGS sequence"/>
</dbReference>
<gene>
    <name evidence="2" type="ORF">F8O03_17555</name>
</gene>
<dbReference type="OrthoDB" id="3260457at2"/>
<reference evidence="2 3" key="1">
    <citation type="submission" date="2019-09" db="EMBL/GenBank/DDBJ databases">
        <title>Phylogeny of genus Pseudoclavibacter and closely related genus.</title>
        <authorList>
            <person name="Li Y."/>
        </authorList>
    </citation>
    <scope>NUCLEOTIDE SEQUENCE [LARGE SCALE GENOMIC DNA]</scope>
    <source>
        <strain evidence="2 3">THG-MD12</strain>
    </source>
</reference>
<accession>A0A7J5AXF6</accession>